<accession>A0A6J8DGX6</accession>
<protein>
    <submittedName>
        <fullName evidence="2">Uncharacterized protein</fullName>
    </submittedName>
</protein>
<evidence type="ECO:0000256" key="1">
    <source>
        <dbReference type="SAM" id="MobiDB-lite"/>
    </source>
</evidence>
<reference evidence="2 3" key="1">
    <citation type="submission" date="2020-06" db="EMBL/GenBank/DDBJ databases">
        <authorList>
            <person name="Li R."/>
            <person name="Bekaert M."/>
        </authorList>
    </citation>
    <scope>NUCLEOTIDE SEQUENCE [LARGE SCALE GENOMIC DNA]</scope>
    <source>
        <strain evidence="3">wild</strain>
    </source>
</reference>
<keyword evidence="3" id="KW-1185">Reference proteome</keyword>
<name>A0A6J8DGX6_MYTCO</name>
<proteinExistence type="predicted"/>
<dbReference type="AlphaFoldDB" id="A0A6J8DGX6"/>
<gene>
    <name evidence="2" type="ORF">MCOR_40759</name>
</gene>
<feature type="region of interest" description="Disordered" evidence="1">
    <location>
        <begin position="205"/>
        <end position="233"/>
    </location>
</feature>
<dbReference type="Proteomes" id="UP000507470">
    <property type="component" value="Unassembled WGS sequence"/>
</dbReference>
<sequence length="306" mass="35070">MSKGYLIGPFNDIQFSNYRINPIGLAEHKYSKKKRLTVDLSSPHEDEDNPSLNELIDKEQFSLQYVSIDDATHIIKQLGQNEEVSLTSTTCRSRTNALPEAITVDDELIHQVEELWEACLCQSTKQAYMTGVPMCKLTLEEKGFLDSAHLDVENNVETEELTVENLPAVNENIQQKHLDFLKVTEQGELNGDVNGDVTIVNKKNTQDTRNEENSFSYDSSKQTEHVNDSSTTPQCAYRDENRETWDKELYPVELFPKKSQVKEMETFNPNVNDTIDFRPNSALKCRNKCIPVKVLEERDSYRHSDV</sequence>
<evidence type="ECO:0000313" key="3">
    <source>
        <dbReference type="Proteomes" id="UP000507470"/>
    </source>
</evidence>
<organism evidence="2 3">
    <name type="scientific">Mytilus coruscus</name>
    <name type="common">Sea mussel</name>
    <dbReference type="NCBI Taxonomy" id="42192"/>
    <lineage>
        <taxon>Eukaryota</taxon>
        <taxon>Metazoa</taxon>
        <taxon>Spiralia</taxon>
        <taxon>Lophotrochozoa</taxon>
        <taxon>Mollusca</taxon>
        <taxon>Bivalvia</taxon>
        <taxon>Autobranchia</taxon>
        <taxon>Pteriomorphia</taxon>
        <taxon>Mytilida</taxon>
        <taxon>Mytiloidea</taxon>
        <taxon>Mytilidae</taxon>
        <taxon>Mytilinae</taxon>
        <taxon>Mytilus</taxon>
    </lineage>
</organism>
<dbReference type="EMBL" id="CACVKT020007387">
    <property type="protein sequence ID" value="CAC5407265.1"/>
    <property type="molecule type" value="Genomic_DNA"/>
</dbReference>
<evidence type="ECO:0000313" key="2">
    <source>
        <dbReference type="EMBL" id="CAC5407265.1"/>
    </source>
</evidence>